<dbReference type="Pfam" id="PF02984">
    <property type="entry name" value="Cyclin_C"/>
    <property type="match status" value="1"/>
</dbReference>
<evidence type="ECO:0000313" key="8">
    <source>
        <dbReference type="Ensembl" id="ENSEBUP00000022826.1"/>
    </source>
</evidence>
<dbReference type="PANTHER" id="PTHR10177">
    <property type="entry name" value="CYCLINS"/>
    <property type="match status" value="1"/>
</dbReference>
<evidence type="ECO:0000259" key="6">
    <source>
        <dbReference type="SMART" id="SM00385"/>
    </source>
</evidence>
<dbReference type="SMART" id="SM01332">
    <property type="entry name" value="Cyclin_C"/>
    <property type="match status" value="1"/>
</dbReference>
<dbReference type="SMART" id="SM00385">
    <property type="entry name" value="CYCLIN"/>
    <property type="match status" value="1"/>
</dbReference>
<name>A0A8C4QZ56_EPTBU</name>
<dbReference type="InterPro" id="IPR004367">
    <property type="entry name" value="Cyclin_C-dom"/>
</dbReference>
<evidence type="ECO:0000313" key="9">
    <source>
        <dbReference type="Proteomes" id="UP000694388"/>
    </source>
</evidence>
<feature type="domain" description="Cyclin C-terminal" evidence="7">
    <location>
        <begin position="157"/>
        <end position="287"/>
    </location>
</feature>
<sequence>MALELICRESDVDAPRRAYFDRNLLSERVLDNLLAMEDRYVPHCAYFKCVQRELKPAMRRIVSTWMLEVCEEQRCEEEVFPLAMNYLDRFLCIVATSKSRLQLLAAACMLLASKLRETVPLTADKLCVYTDHSVYLQELLDMELLVLDRLRWDLAAITAHDFLEHLLLQLPLPPGKLDTVRKHCRTFIALCATDNKFISCPPSMVACGSVTAAVHGLQLEVGIPLLARQPLTNQLANLTHTDADCLRGCQEQIEELLENSLRHTQHPAPATEPKALDEIDSACTPTDVRDVNL</sequence>
<dbReference type="Proteomes" id="UP000694388">
    <property type="component" value="Unplaced"/>
</dbReference>
<dbReference type="OMA" id="KEIKPYM"/>
<feature type="region of interest" description="Disordered" evidence="5">
    <location>
        <begin position="265"/>
        <end position="293"/>
    </location>
</feature>
<dbReference type="Ensembl" id="ENSEBUT00000023402.1">
    <property type="protein sequence ID" value="ENSEBUP00000022826.1"/>
    <property type="gene ID" value="ENSEBUG00000014070.1"/>
</dbReference>
<dbReference type="GO" id="GO:0051301">
    <property type="term" value="P:cell division"/>
    <property type="evidence" value="ECO:0007669"/>
    <property type="project" value="UniProtKB-KW"/>
</dbReference>
<reference evidence="8" key="1">
    <citation type="submission" date="2025-08" db="UniProtKB">
        <authorList>
            <consortium name="Ensembl"/>
        </authorList>
    </citation>
    <scope>IDENTIFICATION</scope>
</reference>
<dbReference type="Pfam" id="PF00134">
    <property type="entry name" value="Cyclin_N"/>
    <property type="match status" value="1"/>
</dbReference>
<dbReference type="FunFam" id="1.10.472.10:FF:000003">
    <property type="entry name" value="G1/S-specific cyclin-D2"/>
    <property type="match status" value="1"/>
</dbReference>
<dbReference type="InterPro" id="IPR039361">
    <property type="entry name" value="Cyclin"/>
</dbReference>
<keyword evidence="3" id="KW-0131">Cell cycle</keyword>
<evidence type="ECO:0000256" key="1">
    <source>
        <dbReference type="ARBA" id="ARBA00022618"/>
    </source>
</evidence>
<dbReference type="SUPFAM" id="SSF47954">
    <property type="entry name" value="Cyclin-like"/>
    <property type="match status" value="2"/>
</dbReference>
<organism evidence="8 9">
    <name type="scientific">Eptatretus burgeri</name>
    <name type="common">Inshore hagfish</name>
    <dbReference type="NCBI Taxonomy" id="7764"/>
    <lineage>
        <taxon>Eukaryota</taxon>
        <taxon>Metazoa</taxon>
        <taxon>Chordata</taxon>
        <taxon>Craniata</taxon>
        <taxon>Vertebrata</taxon>
        <taxon>Cyclostomata</taxon>
        <taxon>Myxini</taxon>
        <taxon>Myxiniformes</taxon>
        <taxon>Myxinidae</taxon>
        <taxon>Eptatretinae</taxon>
        <taxon>Eptatretus</taxon>
    </lineage>
</organism>
<protein>
    <recommendedName>
        <fullName evidence="10">Cyclin D2</fullName>
    </recommendedName>
</protein>
<feature type="domain" description="Cyclin-like" evidence="6">
    <location>
        <begin position="64"/>
        <end position="148"/>
    </location>
</feature>
<proteinExistence type="inferred from homology"/>
<evidence type="ECO:0000256" key="2">
    <source>
        <dbReference type="ARBA" id="ARBA00023127"/>
    </source>
</evidence>
<dbReference type="AlphaFoldDB" id="A0A8C4QZ56"/>
<dbReference type="InterPro" id="IPR036915">
    <property type="entry name" value="Cyclin-like_sf"/>
</dbReference>
<dbReference type="InterPro" id="IPR013763">
    <property type="entry name" value="Cyclin-like_dom"/>
</dbReference>
<evidence type="ECO:0000256" key="4">
    <source>
        <dbReference type="RuleBase" id="RU000383"/>
    </source>
</evidence>
<keyword evidence="2 4" id="KW-0195">Cyclin</keyword>
<evidence type="ECO:0008006" key="10">
    <source>
        <dbReference type="Google" id="ProtNLM"/>
    </source>
</evidence>
<dbReference type="GeneTree" id="ENSGT00940000155180"/>
<evidence type="ECO:0000259" key="7">
    <source>
        <dbReference type="SMART" id="SM01332"/>
    </source>
</evidence>
<dbReference type="Gene3D" id="1.10.472.10">
    <property type="entry name" value="Cyclin-like"/>
    <property type="match status" value="2"/>
</dbReference>
<dbReference type="InterPro" id="IPR006671">
    <property type="entry name" value="Cyclin_N"/>
</dbReference>
<keyword evidence="9" id="KW-1185">Reference proteome</keyword>
<comment type="similarity">
    <text evidence="4">Belongs to the cyclin family.</text>
</comment>
<evidence type="ECO:0000256" key="5">
    <source>
        <dbReference type="SAM" id="MobiDB-lite"/>
    </source>
</evidence>
<dbReference type="PROSITE" id="PS00292">
    <property type="entry name" value="CYCLINS"/>
    <property type="match status" value="1"/>
</dbReference>
<keyword evidence="1" id="KW-0132">Cell division</keyword>
<dbReference type="InterPro" id="IPR048258">
    <property type="entry name" value="Cyclins_cyclin-box"/>
</dbReference>
<evidence type="ECO:0000256" key="3">
    <source>
        <dbReference type="ARBA" id="ARBA00023306"/>
    </source>
</evidence>
<accession>A0A8C4QZ56</accession>
<reference evidence="8" key="2">
    <citation type="submission" date="2025-09" db="UniProtKB">
        <authorList>
            <consortium name="Ensembl"/>
        </authorList>
    </citation>
    <scope>IDENTIFICATION</scope>
</reference>